<feature type="region of interest" description="Disordered" evidence="8">
    <location>
        <begin position="105"/>
        <end position="128"/>
    </location>
</feature>
<keyword evidence="3" id="KW-1003">Cell membrane</keyword>
<feature type="transmembrane region" description="Helical" evidence="9">
    <location>
        <begin position="58"/>
        <end position="78"/>
    </location>
</feature>
<feature type="compositionally biased region" description="Basic and acidic residues" evidence="8">
    <location>
        <begin position="107"/>
        <end position="128"/>
    </location>
</feature>
<dbReference type="PANTHER" id="PTHR30561">
    <property type="entry name" value="SMR FAMILY PROTON-DEPENDENT DRUG EFFLUX TRANSPORTER SUGE"/>
    <property type="match status" value="1"/>
</dbReference>
<evidence type="ECO:0000256" key="1">
    <source>
        <dbReference type="ARBA" id="ARBA00004651"/>
    </source>
</evidence>
<dbReference type="RefSeq" id="WP_344772798.1">
    <property type="nucleotide sequence ID" value="NZ_BAABBX010000001.1"/>
</dbReference>
<comment type="similarity">
    <text evidence="7">Belongs to the drug/metabolite transporter (DMT) superfamily. Small multidrug resistance (SMR) (TC 2.A.7.1) family.</text>
</comment>
<comment type="caution">
    <text evidence="10">The sequence shown here is derived from an EMBL/GenBank/DDBJ whole genome shotgun (WGS) entry which is preliminary data.</text>
</comment>
<evidence type="ECO:0000256" key="2">
    <source>
        <dbReference type="ARBA" id="ARBA00022448"/>
    </source>
</evidence>
<keyword evidence="6 9" id="KW-0472">Membrane</keyword>
<accession>A0ABP8AF63</accession>
<keyword evidence="5 9" id="KW-1133">Transmembrane helix</keyword>
<dbReference type="Proteomes" id="UP001500213">
    <property type="component" value="Unassembled WGS sequence"/>
</dbReference>
<dbReference type="InterPro" id="IPR045324">
    <property type="entry name" value="Small_multidrug_res"/>
</dbReference>
<evidence type="ECO:0000256" key="3">
    <source>
        <dbReference type="ARBA" id="ARBA00022475"/>
    </source>
</evidence>
<comment type="subcellular location">
    <subcellularLocation>
        <location evidence="1 7">Cell membrane</location>
        <topology evidence="1 7">Multi-pass membrane protein</topology>
    </subcellularLocation>
</comment>
<evidence type="ECO:0000313" key="11">
    <source>
        <dbReference type="Proteomes" id="UP001500213"/>
    </source>
</evidence>
<name>A0ABP8AF63_9MICO</name>
<dbReference type="EMBL" id="BAABBX010000001">
    <property type="protein sequence ID" value="GAA4182954.1"/>
    <property type="molecule type" value="Genomic_DNA"/>
</dbReference>
<evidence type="ECO:0000256" key="6">
    <source>
        <dbReference type="ARBA" id="ARBA00023136"/>
    </source>
</evidence>
<dbReference type="Gene3D" id="1.10.3730.20">
    <property type="match status" value="1"/>
</dbReference>
<evidence type="ECO:0000256" key="8">
    <source>
        <dbReference type="SAM" id="MobiDB-lite"/>
    </source>
</evidence>
<feature type="transmembrane region" description="Helical" evidence="9">
    <location>
        <begin position="84"/>
        <end position="102"/>
    </location>
</feature>
<feature type="transmembrane region" description="Helical" evidence="9">
    <location>
        <begin position="28"/>
        <end position="46"/>
    </location>
</feature>
<gene>
    <name evidence="10" type="ORF">GCM10022288_01640</name>
</gene>
<evidence type="ECO:0000313" key="10">
    <source>
        <dbReference type="EMBL" id="GAA4182954.1"/>
    </source>
</evidence>
<dbReference type="PANTHER" id="PTHR30561:SF1">
    <property type="entry name" value="MULTIDRUG TRANSPORTER EMRE"/>
    <property type="match status" value="1"/>
</dbReference>
<reference evidence="11" key="1">
    <citation type="journal article" date="2019" name="Int. J. Syst. Evol. Microbiol.">
        <title>The Global Catalogue of Microorganisms (GCM) 10K type strain sequencing project: providing services to taxonomists for standard genome sequencing and annotation.</title>
        <authorList>
            <consortium name="The Broad Institute Genomics Platform"/>
            <consortium name="The Broad Institute Genome Sequencing Center for Infectious Disease"/>
            <person name="Wu L."/>
            <person name="Ma J."/>
        </authorList>
    </citation>
    <scope>NUCLEOTIDE SEQUENCE [LARGE SCALE GENOMIC DNA]</scope>
    <source>
        <strain evidence="11">JCM 17593</strain>
    </source>
</reference>
<evidence type="ECO:0008006" key="12">
    <source>
        <dbReference type="Google" id="ProtNLM"/>
    </source>
</evidence>
<dbReference type="InterPro" id="IPR000390">
    <property type="entry name" value="Small_drug/metabolite_transptr"/>
</dbReference>
<organism evidence="10 11">
    <name type="scientific">Gryllotalpicola kribbensis</name>
    <dbReference type="NCBI Taxonomy" id="993084"/>
    <lineage>
        <taxon>Bacteria</taxon>
        <taxon>Bacillati</taxon>
        <taxon>Actinomycetota</taxon>
        <taxon>Actinomycetes</taxon>
        <taxon>Micrococcales</taxon>
        <taxon>Microbacteriaceae</taxon>
        <taxon>Gryllotalpicola</taxon>
    </lineage>
</organism>
<evidence type="ECO:0000256" key="9">
    <source>
        <dbReference type="SAM" id="Phobius"/>
    </source>
</evidence>
<evidence type="ECO:0000256" key="4">
    <source>
        <dbReference type="ARBA" id="ARBA00022692"/>
    </source>
</evidence>
<evidence type="ECO:0000256" key="5">
    <source>
        <dbReference type="ARBA" id="ARBA00022989"/>
    </source>
</evidence>
<keyword evidence="11" id="KW-1185">Reference proteome</keyword>
<dbReference type="Pfam" id="PF00893">
    <property type="entry name" value="Multi_Drug_Res"/>
    <property type="match status" value="1"/>
</dbReference>
<keyword evidence="2" id="KW-0813">Transport</keyword>
<protein>
    <recommendedName>
        <fullName evidence="12">Multidrug efflux SMR transporter</fullName>
    </recommendedName>
</protein>
<keyword evidence="4 7" id="KW-0812">Transmembrane</keyword>
<proteinExistence type="inferred from homology"/>
<sequence>MTRWLLLAGTIVCEVAGSLSLEGAIDHPWLYAAVIVGYLLSFWLFGRVLRAGMPVGTAYAIWGAVGVALTAALADVLFDEQLTTMTVIGMVVVIGGVVLINLGGGHGGHDERDDRRTAEAGDTSARES</sequence>
<dbReference type="SUPFAM" id="SSF103481">
    <property type="entry name" value="Multidrug resistance efflux transporter EmrE"/>
    <property type="match status" value="1"/>
</dbReference>
<dbReference type="InterPro" id="IPR037185">
    <property type="entry name" value="EmrE-like"/>
</dbReference>
<evidence type="ECO:0000256" key="7">
    <source>
        <dbReference type="RuleBase" id="RU003942"/>
    </source>
</evidence>